<accession>A0A146M7W3</accession>
<keyword evidence="2" id="KW-0472">Membrane</keyword>
<gene>
    <name evidence="3" type="ORF">g.30262</name>
</gene>
<feature type="non-terminal residue" evidence="3">
    <location>
        <position position="1"/>
    </location>
</feature>
<feature type="region of interest" description="Disordered" evidence="1">
    <location>
        <begin position="38"/>
        <end position="60"/>
    </location>
</feature>
<proteinExistence type="predicted"/>
<dbReference type="AlphaFoldDB" id="A0A146M7W3"/>
<feature type="region of interest" description="Disordered" evidence="1">
    <location>
        <begin position="92"/>
        <end position="120"/>
    </location>
</feature>
<feature type="compositionally biased region" description="Basic residues" evidence="1">
    <location>
        <begin position="92"/>
        <end position="102"/>
    </location>
</feature>
<protein>
    <submittedName>
        <fullName evidence="3">Uncharacterized protein</fullName>
    </submittedName>
</protein>
<sequence>PLSATIPPFLFPSQTFPTDVSPLTSPWRRAIVHRFAPNIMNRSPDDSQGRPNDPSSLEPTGTEFLSLERWEARSPAQPREFPADLIFPTLVRGRKNGRRRKEKRDVGRSPKRDYGLGETPWRSRCRPSAMETLVPDEPSQRARPSPTELLRCRALSTVMSASERCRDFDVIGKLCAVAVTEQLLKLFASPTTVNGTLLLIVLIFLLFSWRWSSPRALVLSKTNGRIPKPVRKVHFETQDFTDSVKVFQYFGNTIFSIHYSKKKCSRHHLFYFSTLFGYFKRFL</sequence>
<feature type="compositionally biased region" description="Polar residues" evidence="1">
    <location>
        <begin position="49"/>
        <end position="59"/>
    </location>
</feature>
<evidence type="ECO:0000256" key="1">
    <source>
        <dbReference type="SAM" id="MobiDB-lite"/>
    </source>
</evidence>
<feature type="transmembrane region" description="Helical" evidence="2">
    <location>
        <begin position="192"/>
        <end position="211"/>
    </location>
</feature>
<organism evidence="3">
    <name type="scientific">Lygus hesperus</name>
    <name type="common">Western plant bug</name>
    <dbReference type="NCBI Taxonomy" id="30085"/>
    <lineage>
        <taxon>Eukaryota</taxon>
        <taxon>Metazoa</taxon>
        <taxon>Ecdysozoa</taxon>
        <taxon>Arthropoda</taxon>
        <taxon>Hexapoda</taxon>
        <taxon>Insecta</taxon>
        <taxon>Pterygota</taxon>
        <taxon>Neoptera</taxon>
        <taxon>Paraneoptera</taxon>
        <taxon>Hemiptera</taxon>
        <taxon>Heteroptera</taxon>
        <taxon>Panheteroptera</taxon>
        <taxon>Cimicomorpha</taxon>
        <taxon>Miridae</taxon>
        <taxon>Mirini</taxon>
        <taxon>Lygus</taxon>
    </lineage>
</organism>
<reference evidence="3" key="1">
    <citation type="journal article" date="2016" name="Gigascience">
        <title>De novo construction of an expanded transcriptome assembly for the western tarnished plant bug, Lygus hesperus.</title>
        <authorList>
            <person name="Tassone E.E."/>
            <person name="Geib S.M."/>
            <person name="Hall B."/>
            <person name="Fabrick J.A."/>
            <person name="Brent C.S."/>
            <person name="Hull J.J."/>
        </authorList>
    </citation>
    <scope>NUCLEOTIDE SEQUENCE</scope>
</reference>
<keyword evidence="2" id="KW-1133">Transmembrane helix</keyword>
<name>A0A146M7W3_LYGHE</name>
<feature type="non-terminal residue" evidence="3">
    <location>
        <position position="283"/>
    </location>
</feature>
<evidence type="ECO:0000256" key="2">
    <source>
        <dbReference type="SAM" id="Phobius"/>
    </source>
</evidence>
<feature type="compositionally biased region" description="Basic and acidic residues" evidence="1">
    <location>
        <begin position="103"/>
        <end position="115"/>
    </location>
</feature>
<evidence type="ECO:0000313" key="3">
    <source>
        <dbReference type="EMBL" id="JAQ15519.1"/>
    </source>
</evidence>
<keyword evidence="2" id="KW-0812">Transmembrane</keyword>
<dbReference type="EMBL" id="GDHC01003110">
    <property type="protein sequence ID" value="JAQ15519.1"/>
    <property type="molecule type" value="Transcribed_RNA"/>
</dbReference>